<keyword evidence="4" id="KW-1185">Reference proteome</keyword>
<dbReference type="GO" id="GO:0003700">
    <property type="term" value="F:DNA-binding transcription factor activity"/>
    <property type="evidence" value="ECO:0007669"/>
    <property type="project" value="TreeGrafter"/>
</dbReference>
<dbReference type="GO" id="GO:0005634">
    <property type="term" value="C:nucleus"/>
    <property type="evidence" value="ECO:0007669"/>
    <property type="project" value="TreeGrafter"/>
</dbReference>
<dbReference type="PANTHER" id="PTHR31713:SF43">
    <property type="entry name" value="CALMODULIN-BINDING PROTEIN 60 G"/>
    <property type="match status" value="1"/>
</dbReference>
<proteinExistence type="predicted"/>
<evidence type="ECO:0000259" key="2">
    <source>
        <dbReference type="Pfam" id="PF07887"/>
    </source>
</evidence>
<name>A0A6J1HC19_CUCMO</name>
<dbReference type="Proteomes" id="UP000504609">
    <property type="component" value="Unplaced"/>
</dbReference>
<dbReference type="Pfam" id="PF07887">
    <property type="entry name" value="Calmodulin_bind"/>
    <property type="match status" value="1"/>
</dbReference>
<feature type="region of interest" description="Disordered" evidence="1">
    <location>
        <begin position="1"/>
        <end position="40"/>
    </location>
</feature>
<dbReference type="Pfam" id="PF20451">
    <property type="entry name" value="Calmod_bind_M"/>
    <property type="match status" value="1"/>
</dbReference>
<dbReference type="PANTHER" id="PTHR31713">
    <property type="entry name" value="OS02G0177800 PROTEIN"/>
    <property type="match status" value="1"/>
</dbReference>
<reference evidence="5" key="1">
    <citation type="submission" date="2025-08" db="UniProtKB">
        <authorList>
            <consortium name="RefSeq"/>
        </authorList>
    </citation>
    <scope>IDENTIFICATION</scope>
    <source>
        <tissue evidence="5">Young leaves</tissue>
    </source>
</reference>
<dbReference type="GO" id="GO:0043565">
    <property type="term" value="F:sequence-specific DNA binding"/>
    <property type="evidence" value="ECO:0007669"/>
    <property type="project" value="TreeGrafter"/>
</dbReference>
<dbReference type="RefSeq" id="XP_022961375.1">
    <property type="nucleotide sequence ID" value="XM_023105607.1"/>
</dbReference>
<feature type="compositionally biased region" description="Basic residues" evidence="1">
    <location>
        <begin position="1"/>
        <end position="11"/>
    </location>
</feature>
<evidence type="ECO:0000313" key="4">
    <source>
        <dbReference type="Proteomes" id="UP000504609"/>
    </source>
</evidence>
<accession>A0A6J1HC19</accession>
<evidence type="ECO:0000313" key="5">
    <source>
        <dbReference type="RefSeq" id="XP_022961375.1"/>
    </source>
</evidence>
<dbReference type="GO" id="GO:0080142">
    <property type="term" value="P:regulation of salicylic acid biosynthetic process"/>
    <property type="evidence" value="ECO:0007669"/>
    <property type="project" value="TreeGrafter"/>
</dbReference>
<dbReference type="KEGG" id="cmos:111461964"/>
<feature type="domain" description="Calmodulin binding protein central" evidence="3">
    <location>
        <begin position="258"/>
        <end position="324"/>
    </location>
</feature>
<dbReference type="AlphaFoldDB" id="A0A6J1HC19"/>
<gene>
    <name evidence="5" type="primary">LOC111461964</name>
</gene>
<dbReference type="GeneID" id="111461964"/>
<dbReference type="InterPro" id="IPR012416">
    <property type="entry name" value="CBP60"/>
</dbReference>
<feature type="domain" description="Calmodulin binding protein-like N-terminal" evidence="2">
    <location>
        <begin position="98"/>
        <end position="245"/>
    </location>
</feature>
<organism evidence="4 5">
    <name type="scientific">Cucurbita moschata</name>
    <name type="common">Winter crookneck squash</name>
    <name type="synonym">Cucurbita pepo var. moschata</name>
    <dbReference type="NCBI Taxonomy" id="3662"/>
    <lineage>
        <taxon>Eukaryota</taxon>
        <taxon>Viridiplantae</taxon>
        <taxon>Streptophyta</taxon>
        <taxon>Embryophyta</taxon>
        <taxon>Tracheophyta</taxon>
        <taxon>Spermatophyta</taxon>
        <taxon>Magnoliopsida</taxon>
        <taxon>eudicotyledons</taxon>
        <taxon>Gunneridae</taxon>
        <taxon>Pentapetalae</taxon>
        <taxon>rosids</taxon>
        <taxon>fabids</taxon>
        <taxon>Cucurbitales</taxon>
        <taxon>Cucurbitaceae</taxon>
        <taxon>Cucurbiteae</taxon>
        <taxon>Cucurbita</taxon>
    </lineage>
</organism>
<dbReference type="InterPro" id="IPR046830">
    <property type="entry name" value="Calmod_bind_M"/>
</dbReference>
<protein>
    <submittedName>
        <fullName evidence="5">Calmodulin-binding protein 60 A-like isoform X1</fullName>
    </submittedName>
</protein>
<evidence type="ECO:0000259" key="3">
    <source>
        <dbReference type="Pfam" id="PF20451"/>
    </source>
</evidence>
<evidence type="ECO:0000256" key="1">
    <source>
        <dbReference type="SAM" id="MobiDB-lite"/>
    </source>
</evidence>
<sequence length="418" mass="46097">MDAKGKGKAKAKMPPNDDDNPNPKRTRPSSSRTKAGTVAEDDRSLVDLLSRIQPLLSNLVHKEVKNALQTHVHPLLKSLRERKEMGEEAIVEGGIEKFKLAFCNQPANTIFTNNEIKAENGEAVRVAIYDTTTNAIVRTGPLSSALVGLILLDGDYDETNRSLSELKRNILSPRDGKRPLLVGDGIKLILENGFASIKCVCITDNSSWMKSKKFRLGVMIIDENILAMYPTIGAAVSQPFRAMDHRGEVNKKHHPPSIEDEVWRLEGIGKDGAYHKNLSSHGIKTVGAFVLKHQEIGPTALKKLLGTKVPKKTWMMMVANAFECQSYPIFEPSSEIYLSLNNVAGDEAFNEGLDILEQNNLEYAGESPRMYLTEDDFGYRLFELAGLPPLLTSESPASYDATAATGMQAFTPNTINDI</sequence>
<dbReference type="GO" id="GO:0005516">
    <property type="term" value="F:calmodulin binding"/>
    <property type="evidence" value="ECO:0007669"/>
    <property type="project" value="InterPro"/>
</dbReference>
<dbReference type="InterPro" id="IPR046831">
    <property type="entry name" value="Calmodulin_bind_N"/>
</dbReference>